<dbReference type="STRING" id="543379.A0A232EX38"/>
<name>A0A232EX38_9HYME</name>
<dbReference type="EMBL" id="NNAY01001781">
    <property type="protein sequence ID" value="OXU22934.1"/>
    <property type="molecule type" value="Genomic_DNA"/>
</dbReference>
<organism evidence="1 2">
    <name type="scientific">Trichomalopsis sarcophagae</name>
    <dbReference type="NCBI Taxonomy" id="543379"/>
    <lineage>
        <taxon>Eukaryota</taxon>
        <taxon>Metazoa</taxon>
        <taxon>Ecdysozoa</taxon>
        <taxon>Arthropoda</taxon>
        <taxon>Hexapoda</taxon>
        <taxon>Insecta</taxon>
        <taxon>Pterygota</taxon>
        <taxon>Neoptera</taxon>
        <taxon>Endopterygota</taxon>
        <taxon>Hymenoptera</taxon>
        <taxon>Apocrita</taxon>
        <taxon>Proctotrupomorpha</taxon>
        <taxon>Chalcidoidea</taxon>
        <taxon>Pteromalidae</taxon>
        <taxon>Pteromalinae</taxon>
        <taxon>Trichomalopsis</taxon>
    </lineage>
</organism>
<dbReference type="InterPro" id="IPR023165">
    <property type="entry name" value="rRNA_Ade_diMease-like_C"/>
</dbReference>
<evidence type="ECO:0000313" key="1">
    <source>
        <dbReference type="EMBL" id="OXU22934.1"/>
    </source>
</evidence>
<comment type="caution">
    <text evidence="1">The sequence shown here is derived from an EMBL/GenBank/DDBJ whole genome shotgun (WGS) entry which is preliminary data.</text>
</comment>
<protein>
    <submittedName>
        <fullName evidence="1">Uncharacterized protein</fullName>
    </submittedName>
</protein>
<dbReference type="Gene3D" id="1.10.8.100">
    <property type="entry name" value="Ribosomal RNA adenine dimethylase-like, domain 2"/>
    <property type="match status" value="1"/>
</dbReference>
<accession>A0A232EX38</accession>
<dbReference type="Proteomes" id="UP000215335">
    <property type="component" value="Unassembled WGS sequence"/>
</dbReference>
<evidence type="ECO:0000313" key="2">
    <source>
        <dbReference type="Proteomes" id="UP000215335"/>
    </source>
</evidence>
<dbReference type="AlphaFoldDB" id="A0A232EX38"/>
<reference evidence="1 2" key="1">
    <citation type="journal article" date="2017" name="Curr. Biol.">
        <title>The Evolution of Venom by Co-option of Single-Copy Genes.</title>
        <authorList>
            <person name="Martinson E.O."/>
            <person name="Mrinalini"/>
            <person name="Kelkar Y.D."/>
            <person name="Chang C.H."/>
            <person name="Werren J.H."/>
        </authorList>
    </citation>
    <scope>NUCLEOTIDE SEQUENCE [LARGE SCALE GENOMIC DNA]</scope>
    <source>
        <strain evidence="1 2">Alberta</strain>
        <tissue evidence="1">Whole body</tissue>
    </source>
</reference>
<keyword evidence="2" id="KW-1185">Reference proteome</keyword>
<sequence length="76" mass="8988">MDRREQLSTTMFKLAKINPEIRSFQLTVEEINRLVSAYKYLCEKHPEIESYDYRASKKIVSKKLTKSISVQDFAEN</sequence>
<proteinExistence type="predicted"/>
<gene>
    <name evidence="1" type="ORF">TSAR_006661</name>
</gene>